<dbReference type="Proteomes" id="UP000036277">
    <property type="component" value="Unassembled WGS sequence"/>
</dbReference>
<organism evidence="1 2">
    <name type="scientific">Xenorhabdus khoisanae</name>
    <dbReference type="NCBI Taxonomy" id="880157"/>
    <lineage>
        <taxon>Bacteria</taxon>
        <taxon>Pseudomonadati</taxon>
        <taxon>Pseudomonadota</taxon>
        <taxon>Gammaproteobacteria</taxon>
        <taxon>Enterobacterales</taxon>
        <taxon>Morganellaceae</taxon>
        <taxon>Xenorhabdus</taxon>
    </lineage>
</organism>
<proteinExistence type="predicted"/>
<reference evidence="1 2" key="1">
    <citation type="submission" date="2015-06" db="EMBL/GenBank/DDBJ databases">
        <title>Draft Whole-Genome Sequence of the Entomopathogenic Bacterium Xenorhabdus khoisanae.</title>
        <authorList>
            <person name="Naidoo S."/>
            <person name="Featherston J."/>
            <person name="Gray V.M."/>
        </authorList>
    </citation>
    <scope>NUCLEOTIDE SEQUENCE [LARGE SCALE GENOMIC DNA]</scope>
    <source>
        <strain evidence="1 2">MCB</strain>
    </source>
</reference>
<accession>A0A0J5IV48</accession>
<evidence type="ECO:0000313" key="2">
    <source>
        <dbReference type="Proteomes" id="UP000036277"/>
    </source>
</evidence>
<protein>
    <submittedName>
        <fullName evidence="1">Uncharacterized protein</fullName>
    </submittedName>
</protein>
<dbReference type="AlphaFoldDB" id="A0A0J5IV48"/>
<keyword evidence="2" id="KW-1185">Reference proteome</keyword>
<dbReference type="STRING" id="880157.AB204_00500"/>
<name>A0A0J5IV48_9GAMM</name>
<dbReference type="PATRIC" id="fig|880157.4.peg.110"/>
<dbReference type="EMBL" id="LFCV01000002">
    <property type="protein sequence ID" value="KMJ47010.1"/>
    <property type="molecule type" value="Genomic_DNA"/>
</dbReference>
<evidence type="ECO:0000313" key="1">
    <source>
        <dbReference type="EMBL" id="KMJ47010.1"/>
    </source>
</evidence>
<sequence length="61" mass="6850">MKEKYHEPPAGQAEILFPSRATFKVHAIKRDGKNTYVLLSDISSDANIDTDIKDIFSGKKI</sequence>
<comment type="caution">
    <text evidence="1">The sequence shown here is derived from an EMBL/GenBank/DDBJ whole genome shotgun (WGS) entry which is preliminary data.</text>
</comment>
<gene>
    <name evidence="1" type="ORF">AB204_00500</name>
</gene>